<dbReference type="Proteomes" id="UP000790580">
    <property type="component" value="Unassembled WGS sequence"/>
</dbReference>
<dbReference type="Pfam" id="PF09551">
    <property type="entry name" value="Spore_II_R"/>
    <property type="match status" value="1"/>
</dbReference>
<dbReference type="NCBIfam" id="TIGR02837">
    <property type="entry name" value="spore_II_R"/>
    <property type="match status" value="1"/>
</dbReference>
<organism evidence="1 2">
    <name type="scientific">Evansella alkalicola</name>
    <dbReference type="NCBI Taxonomy" id="745819"/>
    <lineage>
        <taxon>Bacteria</taxon>
        <taxon>Bacillati</taxon>
        <taxon>Bacillota</taxon>
        <taxon>Bacilli</taxon>
        <taxon>Bacillales</taxon>
        <taxon>Bacillaceae</taxon>
        <taxon>Evansella</taxon>
    </lineage>
</organism>
<proteinExistence type="predicted"/>
<dbReference type="EMBL" id="JAHQCR010000091">
    <property type="protein sequence ID" value="MBU9724361.1"/>
    <property type="molecule type" value="Genomic_DNA"/>
</dbReference>
<reference evidence="1 2" key="1">
    <citation type="submission" date="2021-06" db="EMBL/GenBank/DDBJ databases">
        <title>Bacillus sp. RD4P76, an endophyte from a halophyte.</title>
        <authorList>
            <person name="Sun J.-Q."/>
        </authorList>
    </citation>
    <scope>NUCLEOTIDE SEQUENCE [LARGE SCALE GENOMIC DNA]</scope>
    <source>
        <strain evidence="1 2">JCM 17098</strain>
    </source>
</reference>
<evidence type="ECO:0000313" key="2">
    <source>
        <dbReference type="Proteomes" id="UP000790580"/>
    </source>
</evidence>
<name>A0ABS6K0I5_9BACI</name>
<comment type="caution">
    <text evidence="1">The sequence shown here is derived from an EMBL/GenBank/DDBJ whole genome shotgun (WGS) entry which is preliminary data.</text>
</comment>
<gene>
    <name evidence="1" type="primary">spoIIR</name>
    <name evidence="1" type="ORF">KS407_23320</name>
</gene>
<keyword evidence="2" id="KW-1185">Reference proteome</keyword>
<dbReference type="InterPro" id="IPR014202">
    <property type="entry name" value="Spore_II_R"/>
</dbReference>
<protein>
    <submittedName>
        <fullName evidence="1">Stage II sporulation protein R</fullName>
    </submittedName>
</protein>
<dbReference type="RefSeq" id="WP_088077069.1">
    <property type="nucleotide sequence ID" value="NZ_JAHQCR010000091.1"/>
</dbReference>
<sequence length="203" mass="23060">MKQRIHIYIFLSLSVLLLSWEANLLKPVQADEILIPEESIRLRILANSNSPIDQQVKHNIRNAVNAQITEWVELLDDVDDARDIIGENIDDLNSIVGEELEKVGNDESYNVSLTETSFPTKLYGDRLYPAGDYEAVLIELGDGQGDNWWCVLFPPLCFLDFSNGDAVAHEADETPKEEENEEEVEVSFFIVEIFTSIVDRFKA</sequence>
<evidence type="ECO:0000313" key="1">
    <source>
        <dbReference type="EMBL" id="MBU9724361.1"/>
    </source>
</evidence>
<accession>A0ABS6K0I5</accession>